<feature type="domain" description="Glycosyltransferase N-terminal" evidence="6">
    <location>
        <begin position="1"/>
        <end position="227"/>
    </location>
</feature>
<dbReference type="CDD" id="cd03784">
    <property type="entry name" value="GT1_Gtf-like"/>
    <property type="match status" value="1"/>
</dbReference>
<evidence type="ECO:0000256" key="5">
    <source>
        <dbReference type="RuleBase" id="RU362057"/>
    </source>
</evidence>
<dbReference type="Pfam" id="PF26168">
    <property type="entry name" value="Glyco_transf_N"/>
    <property type="match status" value="1"/>
</dbReference>
<gene>
    <name evidence="7" type="ORF">M569_14451</name>
</gene>
<keyword evidence="3 4" id="KW-0808">Transferase</keyword>
<evidence type="ECO:0000256" key="4">
    <source>
        <dbReference type="RuleBase" id="RU003718"/>
    </source>
</evidence>
<dbReference type="Gene3D" id="3.40.50.2000">
    <property type="entry name" value="Glycogen Phosphorylase B"/>
    <property type="match status" value="2"/>
</dbReference>
<evidence type="ECO:0000256" key="2">
    <source>
        <dbReference type="ARBA" id="ARBA00022676"/>
    </source>
</evidence>
<accession>S8C7N1</accession>
<dbReference type="SUPFAM" id="SSF53756">
    <property type="entry name" value="UDP-Glycosyltransferase/glycogen phosphorylase"/>
    <property type="match status" value="1"/>
</dbReference>
<dbReference type="OrthoDB" id="5835829at2759"/>
<name>S8C7N1_9LAMI</name>
<evidence type="ECO:0000313" key="8">
    <source>
        <dbReference type="Proteomes" id="UP000015453"/>
    </source>
</evidence>
<dbReference type="AlphaFoldDB" id="S8C7N1"/>
<dbReference type="FunFam" id="3.40.50.2000:FF:000060">
    <property type="entry name" value="Glycosyltransferase"/>
    <property type="match status" value="1"/>
</dbReference>
<comment type="caution">
    <text evidence="7">The sequence shown here is derived from an EMBL/GenBank/DDBJ whole genome shotgun (WGS) entry which is preliminary data.</text>
</comment>
<keyword evidence="2 4" id="KW-0328">Glycosyltransferase</keyword>
<evidence type="ECO:0000256" key="3">
    <source>
        <dbReference type="ARBA" id="ARBA00022679"/>
    </source>
</evidence>
<evidence type="ECO:0000256" key="1">
    <source>
        <dbReference type="ARBA" id="ARBA00009995"/>
    </source>
</evidence>
<dbReference type="GO" id="GO:0016138">
    <property type="term" value="P:glycoside biosynthetic process"/>
    <property type="evidence" value="ECO:0007669"/>
    <property type="project" value="UniProtKB-ARBA"/>
</dbReference>
<dbReference type="EMBL" id="AUSU01007637">
    <property type="protein sequence ID" value="EPS60351.1"/>
    <property type="molecule type" value="Genomic_DNA"/>
</dbReference>
<evidence type="ECO:0000259" key="6">
    <source>
        <dbReference type="Pfam" id="PF26168"/>
    </source>
</evidence>
<protein>
    <recommendedName>
        <fullName evidence="5">Glycosyltransferase</fullName>
        <ecNumber evidence="5">2.4.1.-</ecNumber>
    </recommendedName>
</protein>
<dbReference type="GO" id="GO:0008194">
    <property type="term" value="F:UDP-glycosyltransferase activity"/>
    <property type="evidence" value="ECO:0007669"/>
    <property type="project" value="InterPro"/>
</dbReference>
<dbReference type="Pfam" id="PF00201">
    <property type="entry name" value="UDPGT"/>
    <property type="match status" value="1"/>
</dbReference>
<comment type="similarity">
    <text evidence="1 4">Belongs to the UDP-glycosyltransferase family.</text>
</comment>
<keyword evidence="8" id="KW-1185">Reference proteome</keyword>
<dbReference type="Proteomes" id="UP000015453">
    <property type="component" value="Unassembled WGS sequence"/>
</dbReference>
<dbReference type="EC" id="2.4.1.-" evidence="5"/>
<sequence>ERVAVLMAPFPLNGHHNQLLHLSGRLSAVPGLAVHFASTADLNRRTRDRIPGWDPRSAVVFHDFPPTMETNSAADFSEQLPALISSSSSLRRHFADVIRRLCAEYRRVIVVYDSLMGVCVQDFASFENAEAYVFHSVSAFTMFFFMWENAGKPFDVDRDVLTDLPSLDGCFATEFFRLAEEQYRFTEYCSGRIYNTCRIIEDEFLKMLEKPEIAGDKKQWALGPFNQVYYGNDCESWRHKSLKWLDEQSEKSVILVCFGTTTSFSSVQIWELAVGLEMSGHKFIWVLREHDAKGKLFIYLFIPKNYEERIGGRGVMVTDWAPQLDILSHSSTGGFMSHCGWNSCIESISAGVPIAAWPIHSDQPRNAVLITGILKIGFAVRDWDRRKETVTSSEIANSVKRLMEEGEGKEMRRRAEKLGGDVAAAVAEGGMTRREIDSFIAHVTR</sequence>
<dbReference type="PROSITE" id="PS00375">
    <property type="entry name" value="UDPGT"/>
    <property type="match status" value="1"/>
</dbReference>
<dbReference type="PANTHER" id="PTHR48044">
    <property type="entry name" value="GLYCOSYLTRANSFERASE"/>
    <property type="match status" value="1"/>
</dbReference>
<dbReference type="PANTHER" id="PTHR48044:SF22">
    <property type="entry name" value="GLYCOSYLTRANSFERASE"/>
    <property type="match status" value="1"/>
</dbReference>
<dbReference type="InterPro" id="IPR058980">
    <property type="entry name" value="Glyco_transf_N"/>
</dbReference>
<feature type="non-terminal residue" evidence="7">
    <location>
        <position position="1"/>
    </location>
</feature>
<evidence type="ECO:0000313" key="7">
    <source>
        <dbReference type="EMBL" id="EPS60351.1"/>
    </source>
</evidence>
<organism evidence="7 8">
    <name type="scientific">Genlisea aurea</name>
    <dbReference type="NCBI Taxonomy" id="192259"/>
    <lineage>
        <taxon>Eukaryota</taxon>
        <taxon>Viridiplantae</taxon>
        <taxon>Streptophyta</taxon>
        <taxon>Embryophyta</taxon>
        <taxon>Tracheophyta</taxon>
        <taxon>Spermatophyta</taxon>
        <taxon>Magnoliopsida</taxon>
        <taxon>eudicotyledons</taxon>
        <taxon>Gunneridae</taxon>
        <taxon>Pentapetalae</taxon>
        <taxon>asterids</taxon>
        <taxon>lamiids</taxon>
        <taxon>Lamiales</taxon>
        <taxon>Lentibulariaceae</taxon>
        <taxon>Genlisea</taxon>
    </lineage>
</organism>
<dbReference type="InterPro" id="IPR002213">
    <property type="entry name" value="UDP_glucos_trans"/>
</dbReference>
<reference evidence="7 8" key="1">
    <citation type="journal article" date="2013" name="BMC Genomics">
        <title>The miniature genome of a carnivorous plant Genlisea aurea contains a low number of genes and short non-coding sequences.</title>
        <authorList>
            <person name="Leushkin E.V."/>
            <person name="Sutormin R.A."/>
            <person name="Nabieva E.R."/>
            <person name="Penin A.A."/>
            <person name="Kondrashov A.S."/>
            <person name="Logacheva M.D."/>
        </authorList>
    </citation>
    <scope>NUCLEOTIDE SEQUENCE [LARGE SCALE GENOMIC DNA]</scope>
</reference>
<proteinExistence type="inferred from homology"/>
<dbReference type="InterPro" id="IPR035595">
    <property type="entry name" value="UDP_glycos_trans_CS"/>
</dbReference>